<comment type="subcellular location">
    <subcellularLocation>
        <location evidence="1">Membrane</location>
        <topology evidence="1">Multi-pass membrane protein</topology>
    </subcellularLocation>
</comment>
<comment type="similarity">
    <text evidence="2">Belongs to the major facilitator superfamily. Monocarboxylate porter (TC 2.A.1.13) family.</text>
</comment>
<feature type="transmembrane region" description="Helical" evidence="3">
    <location>
        <begin position="154"/>
        <end position="173"/>
    </location>
</feature>
<keyword evidence="5" id="KW-1185">Reference proteome</keyword>
<keyword evidence="3" id="KW-0812">Transmembrane</keyword>
<comment type="caution">
    <text evidence="4">The sequence shown here is derived from an EMBL/GenBank/DDBJ whole genome shotgun (WGS) entry which is preliminary data.</text>
</comment>
<dbReference type="PANTHER" id="PTHR11360:SF252">
    <property type="entry name" value="MAJOR FACILITATOR SUPERFAMILY (MFS) PROFILE DOMAIN-CONTAINING PROTEIN-RELATED"/>
    <property type="match status" value="1"/>
</dbReference>
<protein>
    <submittedName>
        <fullName evidence="4">MFS transporter, MCP family, solute carrier family 16, member 10</fullName>
    </submittedName>
</protein>
<dbReference type="GO" id="GO:0016020">
    <property type="term" value="C:membrane"/>
    <property type="evidence" value="ECO:0007669"/>
    <property type="project" value="UniProtKB-SubCell"/>
</dbReference>
<feature type="transmembrane region" description="Helical" evidence="3">
    <location>
        <begin position="353"/>
        <end position="377"/>
    </location>
</feature>
<feature type="transmembrane region" description="Helical" evidence="3">
    <location>
        <begin position="125"/>
        <end position="148"/>
    </location>
</feature>
<dbReference type="AlphaFoldDB" id="A0A443HR87"/>
<evidence type="ECO:0000256" key="3">
    <source>
        <dbReference type="SAM" id="Phobius"/>
    </source>
</evidence>
<dbReference type="Gene3D" id="1.20.1250.20">
    <property type="entry name" value="MFS general substrate transporter like domains"/>
    <property type="match status" value="2"/>
</dbReference>
<dbReference type="InterPro" id="IPR036259">
    <property type="entry name" value="MFS_trans_sf"/>
</dbReference>
<feature type="transmembrane region" description="Helical" evidence="3">
    <location>
        <begin position="96"/>
        <end position="118"/>
    </location>
</feature>
<dbReference type="GO" id="GO:0022857">
    <property type="term" value="F:transmembrane transporter activity"/>
    <property type="evidence" value="ECO:0007669"/>
    <property type="project" value="InterPro"/>
</dbReference>
<feature type="transmembrane region" description="Helical" evidence="3">
    <location>
        <begin position="257"/>
        <end position="279"/>
    </location>
</feature>
<organism evidence="4 5">
    <name type="scientific">Byssochlamys spectabilis</name>
    <name type="common">Paecilomyces variotii</name>
    <dbReference type="NCBI Taxonomy" id="264951"/>
    <lineage>
        <taxon>Eukaryota</taxon>
        <taxon>Fungi</taxon>
        <taxon>Dikarya</taxon>
        <taxon>Ascomycota</taxon>
        <taxon>Pezizomycotina</taxon>
        <taxon>Eurotiomycetes</taxon>
        <taxon>Eurotiomycetidae</taxon>
        <taxon>Eurotiales</taxon>
        <taxon>Thermoascaceae</taxon>
        <taxon>Paecilomyces</taxon>
    </lineage>
</organism>
<feature type="transmembrane region" description="Helical" evidence="3">
    <location>
        <begin position="422"/>
        <end position="444"/>
    </location>
</feature>
<feature type="transmembrane region" description="Helical" evidence="3">
    <location>
        <begin position="389"/>
        <end position="410"/>
    </location>
</feature>
<evidence type="ECO:0000256" key="1">
    <source>
        <dbReference type="ARBA" id="ARBA00004141"/>
    </source>
</evidence>
<evidence type="ECO:0000256" key="2">
    <source>
        <dbReference type="ARBA" id="ARBA00006727"/>
    </source>
</evidence>
<evidence type="ECO:0000313" key="5">
    <source>
        <dbReference type="Proteomes" id="UP000283841"/>
    </source>
</evidence>
<reference evidence="4 5" key="1">
    <citation type="journal article" date="2018" name="Front. Microbiol.">
        <title>Genomic and genetic insights into a cosmopolitan fungus, Paecilomyces variotii (Eurotiales).</title>
        <authorList>
            <person name="Urquhart A.S."/>
            <person name="Mondo S.J."/>
            <person name="Makela M.R."/>
            <person name="Hane J.K."/>
            <person name="Wiebenga A."/>
            <person name="He G."/>
            <person name="Mihaltcheva S."/>
            <person name="Pangilinan J."/>
            <person name="Lipzen A."/>
            <person name="Barry K."/>
            <person name="de Vries R.P."/>
            <person name="Grigoriev I.V."/>
            <person name="Idnurm A."/>
        </authorList>
    </citation>
    <scope>NUCLEOTIDE SEQUENCE [LARGE SCALE GENOMIC DNA]</scope>
    <source>
        <strain evidence="4 5">CBS 101075</strain>
    </source>
</reference>
<keyword evidence="3" id="KW-0472">Membrane</keyword>
<proteinExistence type="inferred from homology"/>
<gene>
    <name evidence="4" type="ORF">C8Q69DRAFT_521658</name>
</gene>
<accession>A0A443HR87</accession>
<name>A0A443HR87_BYSSP</name>
<dbReference type="SUPFAM" id="SSF103473">
    <property type="entry name" value="MFS general substrate transporter"/>
    <property type="match status" value="1"/>
</dbReference>
<sequence>MTPALRPIEALQTTSISHRDLAASRSSSTDKNVGTEEYIEVADRKPAIKDGGTRAWLQVTGSFLVFSNIWGFIFAFGAFESYYQITYLPAASSSSLAWIGTTANFLLIFGGILTGPLFDRGYFRTMLLTGAFLEVLAVFLLSICTKYWQVLLTQGIMLGVGNSFLYMPGLALVGRSFLKHRAAALACATCGAPIGGIVFTLVFQQLVSPLGFGSTVRVIGYIIVGCYLISFPLLLWNVQNLGDLSATRTRKLFDAKAFLELPFVIYTLSNFMVFFGYLVPFIFMSSFAQIALGMSSTDANATIMITQATSIVGRLLSGYFAVKIGNIVQWSICALASGIICIAWAGIHQQGTFFLLVALFGMFSGPLISLPPSAFVIVCSDPELLGTRLGMASAIGAFASLIGSPTAGALEQVGGKTNFLAMQLFSGVCMTTGGFCLVFLWAILIKRREGSKLI</sequence>
<dbReference type="Proteomes" id="UP000283841">
    <property type="component" value="Unassembled WGS sequence"/>
</dbReference>
<feature type="transmembrane region" description="Helical" evidence="3">
    <location>
        <begin position="55"/>
        <end position="76"/>
    </location>
</feature>
<keyword evidence="3" id="KW-1133">Transmembrane helix</keyword>
<feature type="transmembrane region" description="Helical" evidence="3">
    <location>
        <begin position="327"/>
        <end position="347"/>
    </location>
</feature>
<feature type="transmembrane region" description="Helical" evidence="3">
    <location>
        <begin position="299"/>
        <end position="320"/>
    </location>
</feature>
<dbReference type="VEuPathDB" id="FungiDB:C8Q69DRAFT_521658"/>
<dbReference type="InterPro" id="IPR011701">
    <property type="entry name" value="MFS"/>
</dbReference>
<feature type="transmembrane region" description="Helical" evidence="3">
    <location>
        <begin position="218"/>
        <end position="236"/>
    </location>
</feature>
<feature type="transmembrane region" description="Helical" evidence="3">
    <location>
        <begin position="185"/>
        <end position="206"/>
    </location>
</feature>
<dbReference type="GeneID" id="39602796"/>
<dbReference type="InterPro" id="IPR050327">
    <property type="entry name" value="Proton-linked_MCT"/>
</dbReference>
<evidence type="ECO:0000313" key="4">
    <source>
        <dbReference type="EMBL" id="RWQ94325.1"/>
    </source>
</evidence>
<dbReference type="PANTHER" id="PTHR11360">
    <property type="entry name" value="MONOCARBOXYLATE TRANSPORTER"/>
    <property type="match status" value="1"/>
</dbReference>
<dbReference type="EMBL" id="RCNU01000007">
    <property type="protein sequence ID" value="RWQ94325.1"/>
    <property type="molecule type" value="Genomic_DNA"/>
</dbReference>
<dbReference type="RefSeq" id="XP_028483970.1">
    <property type="nucleotide sequence ID" value="XM_028633519.1"/>
</dbReference>
<dbReference type="Pfam" id="PF07690">
    <property type="entry name" value="MFS_1"/>
    <property type="match status" value="1"/>
</dbReference>